<evidence type="ECO:0000313" key="2">
    <source>
        <dbReference type="EMBL" id="KAF2815202.1"/>
    </source>
</evidence>
<keyword evidence="3" id="KW-1185">Reference proteome</keyword>
<accession>A0A6A6Z209</accession>
<dbReference type="Proteomes" id="UP000504636">
    <property type="component" value="Unplaced"/>
</dbReference>
<protein>
    <submittedName>
        <fullName evidence="2 4">Uncharacterized protein</fullName>
    </submittedName>
</protein>
<dbReference type="GeneID" id="54465916"/>
<reference evidence="4" key="2">
    <citation type="submission" date="2020-04" db="EMBL/GenBank/DDBJ databases">
        <authorList>
            <consortium name="NCBI Genome Project"/>
        </authorList>
    </citation>
    <scope>NUCLEOTIDE SEQUENCE</scope>
    <source>
        <strain evidence="4">CBS 304.34</strain>
    </source>
</reference>
<evidence type="ECO:0000313" key="4">
    <source>
        <dbReference type="RefSeq" id="XP_033582166.1"/>
    </source>
</evidence>
<name>A0A6A6Z209_9PEZI</name>
<sequence length="179" mass="18473">MGNSQRLMGPGSFEDSADESRGTVDARQSSWTTCISSRRRRRWARCSTTMAHTWPEAWMALAGLGGGVRAWIKMRWGGVCGTVRQGLLAAIAGGRGHVESGSPDALGANRGRSISPGAQPSSIEAAAGAAGGGAIPARAADPDSAPYSVPRAQAMLGMVLQPPAPPGECRRLPAPLAAR</sequence>
<reference evidence="2 4" key="1">
    <citation type="journal article" date="2020" name="Stud. Mycol.">
        <title>101 Dothideomycetes genomes: a test case for predicting lifestyles and emergence of pathogens.</title>
        <authorList>
            <person name="Haridas S."/>
            <person name="Albert R."/>
            <person name="Binder M."/>
            <person name="Bloem J."/>
            <person name="Labutti K."/>
            <person name="Salamov A."/>
            <person name="Andreopoulos B."/>
            <person name="Baker S."/>
            <person name="Barry K."/>
            <person name="Bills G."/>
            <person name="Bluhm B."/>
            <person name="Cannon C."/>
            <person name="Castanera R."/>
            <person name="Culley D."/>
            <person name="Daum C."/>
            <person name="Ezra D."/>
            <person name="Gonzalez J."/>
            <person name="Henrissat B."/>
            <person name="Kuo A."/>
            <person name="Liang C."/>
            <person name="Lipzen A."/>
            <person name="Lutzoni F."/>
            <person name="Magnuson J."/>
            <person name="Mondo S."/>
            <person name="Nolan M."/>
            <person name="Ohm R."/>
            <person name="Pangilinan J."/>
            <person name="Park H.-J."/>
            <person name="Ramirez L."/>
            <person name="Alfaro M."/>
            <person name="Sun H."/>
            <person name="Tritt A."/>
            <person name="Yoshinaga Y."/>
            <person name="Zwiers L.-H."/>
            <person name="Turgeon B."/>
            <person name="Goodwin S."/>
            <person name="Spatafora J."/>
            <person name="Crous P."/>
            <person name="Grigoriev I."/>
        </authorList>
    </citation>
    <scope>NUCLEOTIDE SEQUENCE</scope>
    <source>
        <strain evidence="2 4">CBS 304.34</strain>
    </source>
</reference>
<proteinExistence type="predicted"/>
<feature type="region of interest" description="Disordered" evidence="1">
    <location>
        <begin position="1"/>
        <end position="30"/>
    </location>
</feature>
<gene>
    <name evidence="2 4" type="ORF">BDZ99DRAFT_515943</name>
</gene>
<dbReference type="AlphaFoldDB" id="A0A6A6Z209"/>
<reference evidence="4" key="3">
    <citation type="submission" date="2025-04" db="UniProtKB">
        <authorList>
            <consortium name="RefSeq"/>
        </authorList>
    </citation>
    <scope>IDENTIFICATION</scope>
    <source>
        <strain evidence="4">CBS 304.34</strain>
    </source>
</reference>
<evidence type="ECO:0000313" key="3">
    <source>
        <dbReference type="Proteomes" id="UP000504636"/>
    </source>
</evidence>
<feature type="region of interest" description="Disordered" evidence="1">
    <location>
        <begin position="101"/>
        <end position="146"/>
    </location>
</feature>
<dbReference type="RefSeq" id="XP_033582166.1">
    <property type="nucleotide sequence ID" value="XM_033725023.1"/>
</dbReference>
<organism evidence="2">
    <name type="scientific">Mytilinidion resinicola</name>
    <dbReference type="NCBI Taxonomy" id="574789"/>
    <lineage>
        <taxon>Eukaryota</taxon>
        <taxon>Fungi</taxon>
        <taxon>Dikarya</taxon>
        <taxon>Ascomycota</taxon>
        <taxon>Pezizomycotina</taxon>
        <taxon>Dothideomycetes</taxon>
        <taxon>Pleosporomycetidae</taxon>
        <taxon>Mytilinidiales</taxon>
        <taxon>Mytilinidiaceae</taxon>
        <taxon>Mytilinidion</taxon>
    </lineage>
</organism>
<dbReference type="EMBL" id="MU003694">
    <property type="protein sequence ID" value="KAF2815202.1"/>
    <property type="molecule type" value="Genomic_DNA"/>
</dbReference>
<evidence type="ECO:0000256" key="1">
    <source>
        <dbReference type="SAM" id="MobiDB-lite"/>
    </source>
</evidence>